<comment type="caution">
    <text evidence="2">The sequence shown here is derived from an EMBL/GenBank/DDBJ whole genome shotgun (WGS) entry which is preliminary data.</text>
</comment>
<dbReference type="EMBL" id="WJNG01000008">
    <property type="protein sequence ID" value="MRH43232.1"/>
    <property type="molecule type" value="Genomic_DNA"/>
</dbReference>
<dbReference type="Proteomes" id="UP000799092">
    <property type="component" value="Unassembled WGS sequence"/>
</dbReference>
<dbReference type="InterPro" id="IPR000073">
    <property type="entry name" value="AB_hydrolase_1"/>
</dbReference>
<dbReference type="RefSeq" id="WP_153736869.1">
    <property type="nucleotide sequence ID" value="NZ_WJNG01000008.1"/>
</dbReference>
<keyword evidence="2" id="KW-0378">Hydrolase</keyword>
<accession>A0A6A8DPT0</accession>
<name>A0A6A8DPT0_9BACI</name>
<sequence>MKKWELTKQFDSSYGAVRFEVLGQGPPLVLVHGTPWSSFNWRHIVPALSEWYTVYYYDLLGYGQSEKKENQNVSLGIQNEILTELLQYWELDSPIIIGHDFGGTTALRTHLLNKVDFNKMILMDPVALGPWGSSFFSHVNKHEEAFKGVPSFIHKSIISAYIEGAQYSKMSEETKEGIIQYWLGEYGQHAFYRQIAQANQTYTDEVENLYSKISTPTLILWGENDEWVPIEKGYALHEKIIGSQFKSIPSAGHLIQEEAPAVVLGHIIKFLNASDNG</sequence>
<keyword evidence="3" id="KW-1185">Reference proteome</keyword>
<gene>
    <name evidence="2" type="ORF">GH741_11130</name>
</gene>
<organism evidence="2 3">
    <name type="scientific">Aquibacillus halophilus</name>
    <dbReference type="NCBI Taxonomy" id="930132"/>
    <lineage>
        <taxon>Bacteria</taxon>
        <taxon>Bacillati</taxon>
        <taxon>Bacillota</taxon>
        <taxon>Bacilli</taxon>
        <taxon>Bacillales</taxon>
        <taxon>Bacillaceae</taxon>
        <taxon>Aquibacillus</taxon>
    </lineage>
</organism>
<reference evidence="2" key="1">
    <citation type="submission" date="2019-11" db="EMBL/GenBank/DDBJ databases">
        <authorList>
            <person name="Li J."/>
        </authorList>
    </citation>
    <scope>NUCLEOTIDE SEQUENCE</scope>
    <source>
        <strain evidence="2">B6B</strain>
    </source>
</reference>
<evidence type="ECO:0000259" key="1">
    <source>
        <dbReference type="Pfam" id="PF12697"/>
    </source>
</evidence>
<dbReference type="OrthoDB" id="9797695at2"/>
<dbReference type="PANTHER" id="PTHR43689">
    <property type="entry name" value="HYDROLASE"/>
    <property type="match status" value="1"/>
</dbReference>
<evidence type="ECO:0000313" key="2">
    <source>
        <dbReference type="EMBL" id="MRH43232.1"/>
    </source>
</evidence>
<dbReference type="AlphaFoldDB" id="A0A6A8DPT0"/>
<protein>
    <submittedName>
        <fullName evidence="2">Alpha/beta fold hydrolase</fullName>
    </submittedName>
</protein>
<dbReference type="PRINTS" id="PR00111">
    <property type="entry name" value="ABHYDROLASE"/>
</dbReference>
<dbReference type="Pfam" id="PF12697">
    <property type="entry name" value="Abhydrolase_6"/>
    <property type="match status" value="1"/>
</dbReference>
<proteinExistence type="predicted"/>
<dbReference type="Gene3D" id="3.40.50.1820">
    <property type="entry name" value="alpha/beta hydrolase"/>
    <property type="match status" value="1"/>
</dbReference>
<evidence type="ECO:0000313" key="3">
    <source>
        <dbReference type="Proteomes" id="UP000799092"/>
    </source>
</evidence>
<dbReference type="InterPro" id="IPR029058">
    <property type="entry name" value="AB_hydrolase_fold"/>
</dbReference>
<dbReference type="GO" id="GO:0016787">
    <property type="term" value="F:hydrolase activity"/>
    <property type="evidence" value="ECO:0007669"/>
    <property type="project" value="UniProtKB-KW"/>
</dbReference>
<dbReference type="InterPro" id="IPR000639">
    <property type="entry name" value="Epox_hydrolase-like"/>
</dbReference>
<dbReference type="SUPFAM" id="SSF53474">
    <property type="entry name" value="alpha/beta-Hydrolases"/>
    <property type="match status" value="1"/>
</dbReference>
<feature type="domain" description="AB hydrolase-1" evidence="1">
    <location>
        <begin position="28"/>
        <end position="263"/>
    </location>
</feature>
<dbReference type="PRINTS" id="PR00412">
    <property type="entry name" value="EPOXHYDRLASE"/>
</dbReference>
<dbReference type="PANTHER" id="PTHR43689:SF8">
    <property type="entry name" value="ALPHA_BETA-HYDROLASES SUPERFAMILY PROTEIN"/>
    <property type="match status" value="1"/>
</dbReference>